<dbReference type="Proteomes" id="UP000799753">
    <property type="component" value="Unassembled WGS sequence"/>
</dbReference>
<keyword evidence="1" id="KW-0472">Membrane</keyword>
<name>A0A6A6RXN6_9PLEO</name>
<sequence>LFLNIFQVMISTLYFFYNNRLTCQVVANQWTRFMTSSNGISTRKPLRVSSHVGLQRTSYILSLPWTYAAPLMMLFATLHIFVARGVFIVWTTAFRPGSTERSERIISGDVSRIGYSSIAILLATLTGAFIFLLRIFNSFRSYSEVPEHLPRLANKTVFISAACQRPEGDKEAHLFAVIFMAVDADPDRASSTEPIVNRVVLYTDRDAVKPKSGERYEQPMPIDEIDDWKCIKEAWRWVAKAGSWRVRLQLPPWLRSTPKRSRER</sequence>
<feature type="non-terminal residue" evidence="2">
    <location>
        <position position="1"/>
    </location>
</feature>
<evidence type="ECO:0000313" key="3">
    <source>
        <dbReference type="Proteomes" id="UP000799753"/>
    </source>
</evidence>
<proteinExistence type="predicted"/>
<evidence type="ECO:0000313" key="2">
    <source>
        <dbReference type="EMBL" id="KAF2639193.1"/>
    </source>
</evidence>
<keyword evidence="3" id="KW-1185">Reference proteome</keyword>
<feature type="transmembrane region" description="Helical" evidence="1">
    <location>
        <begin position="71"/>
        <end position="93"/>
    </location>
</feature>
<organism evidence="2 3">
    <name type="scientific">Massarina eburnea CBS 473.64</name>
    <dbReference type="NCBI Taxonomy" id="1395130"/>
    <lineage>
        <taxon>Eukaryota</taxon>
        <taxon>Fungi</taxon>
        <taxon>Dikarya</taxon>
        <taxon>Ascomycota</taxon>
        <taxon>Pezizomycotina</taxon>
        <taxon>Dothideomycetes</taxon>
        <taxon>Pleosporomycetidae</taxon>
        <taxon>Pleosporales</taxon>
        <taxon>Massarineae</taxon>
        <taxon>Massarinaceae</taxon>
        <taxon>Massarina</taxon>
    </lineage>
</organism>
<dbReference type="PANTHER" id="PTHR35395">
    <property type="entry name" value="DUF6536 DOMAIN-CONTAINING PROTEIN"/>
    <property type="match status" value="1"/>
</dbReference>
<keyword evidence="1" id="KW-1133">Transmembrane helix</keyword>
<dbReference type="OrthoDB" id="5429634at2759"/>
<dbReference type="PANTHER" id="PTHR35395:SF1">
    <property type="entry name" value="DUF6536 DOMAIN-CONTAINING PROTEIN"/>
    <property type="match status" value="1"/>
</dbReference>
<dbReference type="AlphaFoldDB" id="A0A6A6RXN6"/>
<accession>A0A6A6RXN6</accession>
<reference evidence="2" key="1">
    <citation type="journal article" date="2020" name="Stud. Mycol.">
        <title>101 Dothideomycetes genomes: a test case for predicting lifestyles and emergence of pathogens.</title>
        <authorList>
            <person name="Haridas S."/>
            <person name="Albert R."/>
            <person name="Binder M."/>
            <person name="Bloem J."/>
            <person name="Labutti K."/>
            <person name="Salamov A."/>
            <person name="Andreopoulos B."/>
            <person name="Baker S."/>
            <person name="Barry K."/>
            <person name="Bills G."/>
            <person name="Bluhm B."/>
            <person name="Cannon C."/>
            <person name="Castanera R."/>
            <person name="Culley D."/>
            <person name="Daum C."/>
            <person name="Ezra D."/>
            <person name="Gonzalez J."/>
            <person name="Henrissat B."/>
            <person name="Kuo A."/>
            <person name="Liang C."/>
            <person name="Lipzen A."/>
            <person name="Lutzoni F."/>
            <person name="Magnuson J."/>
            <person name="Mondo S."/>
            <person name="Nolan M."/>
            <person name="Ohm R."/>
            <person name="Pangilinan J."/>
            <person name="Park H.-J."/>
            <person name="Ramirez L."/>
            <person name="Alfaro M."/>
            <person name="Sun H."/>
            <person name="Tritt A."/>
            <person name="Yoshinaga Y."/>
            <person name="Zwiers L.-H."/>
            <person name="Turgeon B."/>
            <person name="Goodwin S."/>
            <person name="Spatafora J."/>
            <person name="Crous P."/>
            <person name="Grigoriev I."/>
        </authorList>
    </citation>
    <scope>NUCLEOTIDE SEQUENCE</scope>
    <source>
        <strain evidence="2">CBS 473.64</strain>
    </source>
</reference>
<evidence type="ECO:0000256" key="1">
    <source>
        <dbReference type="SAM" id="Phobius"/>
    </source>
</evidence>
<keyword evidence="1" id="KW-0812">Transmembrane</keyword>
<feature type="transmembrane region" description="Helical" evidence="1">
    <location>
        <begin position="113"/>
        <end position="133"/>
    </location>
</feature>
<dbReference type="EMBL" id="MU006787">
    <property type="protein sequence ID" value="KAF2639193.1"/>
    <property type="molecule type" value="Genomic_DNA"/>
</dbReference>
<protein>
    <submittedName>
        <fullName evidence="2">Uncharacterized protein</fullName>
    </submittedName>
</protein>
<gene>
    <name evidence="2" type="ORF">P280DRAFT_402866</name>
</gene>